<protein>
    <submittedName>
        <fullName evidence="1">Uncharacterized protein</fullName>
    </submittedName>
</protein>
<accession>A0A261BE82</accession>
<dbReference type="InterPro" id="IPR036291">
    <property type="entry name" value="NAD(P)-bd_dom_sf"/>
</dbReference>
<evidence type="ECO:0000313" key="1">
    <source>
        <dbReference type="EMBL" id="OZG07956.1"/>
    </source>
</evidence>
<dbReference type="GO" id="GO:0016616">
    <property type="term" value="F:oxidoreductase activity, acting on the CH-OH group of donors, NAD or NADP as acceptor"/>
    <property type="evidence" value="ECO:0007669"/>
    <property type="project" value="InterPro"/>
</dbReference>
<sequence>MISAKKLTKKLSKKKQMGHFVIIGGGGYLGANIIHRLQKHGCENKIIVVDPYPRVFQTISINRDNVTFIKKSFLDTSLLDVVLKNAEAVFHLAAVGHTGLIAGNKDYVFDFNVNGTKMLVRKCQEHGVSRFLYASSVAVSFIGQPLNNVSEDEPLPSAEKYLDYYSASKAEAEIFVLSQSTSKFKTTALRFRGIYGPEDPNVTHKVATLIKNGLFVGKVSVHGRESKSNASSGANCGQAFELADKMLQKPDGLHGRAYYIMDEEETGQYQFWTPLVLALGKTPPSRFIPYELMRVVVPHFEHLCYRLLKTAPLLTKFELSILATDNTYDISRARNELGYKPEPSLMSEVAKYYQKLEEQSIVSSFTTWRLIVTSMCILFFSIAVLYLIPVI</sequence>
<dbReference type="OrthoDB" id="2735536at2759"/>
<dbReference type="Proteomes" id="UP000216624">
    <property type="component" value="Unassembled WGS sequence"/>
</dbReference>
<evidence type="ECO:0000313" key="2">
    <source>
        <dbReference type="Proteomes" id="UP000216624"/>
    </source>
</evidence>
<dbReference type="KEGG" id="crq:GCK72_024345"/>
<dbReference type="STRING" id="31234.E3LE87"/>
<name>A0A261BE82_CAERE</name>
<dbReference type="Gene3D" id="3.40.50.720">
    <property type="entry name" value="NAD(P)-binding Rossmann-like Domain"/>
    <property type="match status" value="1"/>
</dbReference>
<keyword evidence="2" id="KW-1185">Reference proteome</keyword>
<feature type="non-terminal residue" evidence="1">
    <location>
        <position position="1"/>
    </location>
</feature>
<dbReference type="InterPro" id="IPR002225">
    <property type="entry name" value="3Beta_OHSteriod_DH/Estase"/>
</dbReference>
<proteinExistence type="predicted"/>
<dbReference type="EMBL" id="NMWX01000001">
    <property type="protein sequence ID" value="OZG07956.1"/>
    <property type="molecule type" value="Genomic_DNA"/>
</dbReference>
<comment type="caution">
    <text evidence="1">The sequence shown here is derived from an EMBL/GenBank/DDBJ whole genome shotgun (WGS) entry which is preliminary data.</text>
</comment>
<dbReference type="OMA" id="FPLEKHM"/>
<dbReference type="CTD" id="9822239"/>
<gene>
    <name evidence="1" type="ORF">FL82_01125</name>
</gene>
<reference evidence="1" key="1">
    <citation type="submission" date="2017-08" db="EMBL/GenBank/DDBJ databases">
        <authorList>
            <person name="de Groot N.N."/>
        </authorList>
    </citation>
    <scope>NUCLEOTIDE SEQUENCE [LARGE SCALE GENOMIC DNA]</scope>
    <source>
        <strain evidence="1">PX439</strain>
    </source>
</reference>
<dbReference type="HOGENOM" id="CLU_007383_6_8_1"/>
<dbReference type="GO" id="GO:0006694">
    <property type="term" value="P:steroid biosynthetic process"/>
    <property type="evidence" value="ECO:0007669"/>
    <property type="project" value="InterPro"/>
</dbReference>
<dbReference type="Pfam" id="PF01073">
    <property type="entry name" value="3Beta_HSD"/>
    <property type="match status" value="1"/>
</dbReference>
<dbReference type="eggNOG" id="KOG1430">
    <property type="taxonomic scope" value="Eukaryota"/>
</dbReference>
<organism evidence="1 2">
    <name type="scientific">Caenorhabditis remanei</name>
    <name type="common">Caenorhabditis vulgaris</name>
    <dbReference type="NCBI Taxonomy" id="31234"/>
    <lineage>
        <taxon>Eukaryota</taxon>
        <taxon>Metazoa</taxon>
        <taxon>Ecdysozoa</taxon>
        <taxon>Nematoda</taxon>
        <taxon>Chromadorea</taxon>
        <taxon>Rhabditida</taxon>
        <taxon>Rhabditina</taxon>
        <taxon>Rhabditomorpha</taxon>
        <taxon>Rhabditoidea</taxon>
        <taxon>Rhabditidae</taxon>
        <taxon>Peloderinae</taxon>
        <taxon>Caenorhabditis</taxon>
    </lineage>
</organism>
<dbReference type="PANTHER" id="PTHR43000">
    <property type="entry name" value="DTDP-D-GLUCOSE 4,6-DEHYDRATASE-RELATED"/>
    <property type="match status" value="1"/>
</dbReference>
<dbReference type="SUPFAM" id="SSF51735">
    <property type="entry name" value="NAD(P)-binding Rossmann-fold domains"/>
    <property type="match status" value="1"/>
</dbReference>